<accession>M8A5I6</accession>
<gene>
    <name evidence="1" type="ORF">TRIUR3_05554</name>
</gene>
<reference evidence="1" key="1">
    <citation type="journal article" date="2013" name="Nature">
        <title>Draft genome of the wheat A-genome progenitor Triticum urartu.</title>
        <authorList>
            <person name="Ling H.Q."/>
            <person name="Zhao S."/>
            <person name="Liu D."/>
            <person name="Wang J."/>
            <person name="Sun H."/>
            <person name="Zhang C."/>
            <person name="Fan H."/>
            <person name="Li D."/>
            <person name="Dong L."/>
            <person name="Tao Y."/>
            <person name="Gao C."/>
            <person name="Wu H."/>
            <person name="Li Y."/>
            <person name="Cui Y."/>
            <person name="Guo X."/>
            <person name="Zheng S."/>
            <person name="Wang B."/>
            <person name="Yu K."/>
            <person name="Liang Q."/>
            <person name="Yang W."/>
            <person name="Lou X."/>
            <person name="Chen J."/>
            <person name="Feng M."/>
            <person name="Jian J."/>
            <person name="Zhang X."/>
            <person name="Luo G."/>
            <person name="Jiang Y."/>
            <person name="Liu J."/>
            <person name="Wang Z."/>
            <person name="Sha Y."/>
            <person name="Zhang B."/>
            <person name="Wu H."/>
            <person name="Tang D."/>
            <person name="Shen Q."/>
            <person name="Xue P."/>
            <person name="Zou S."/>
            <person name="Wang X."/>
            <person name="Liu X."/>
            <person name="Wang F."/>
            <person name="Yang Y."/>
            <person name="An X."/>
            <person name="Dong Z."/>
            <person name="Zhang K."/>
            <person name="Zhang X."/>
            <person name="Luo M.C."/>
            <person name="Dvorak J."/>
            <person name="Tong Y."/>
            <person name="Wang J."/>
            <person name="Yang H."/>
            <person name="Li Z."/>
            <person name="Wang D."/>
            <person name="Zhang A."/>
            <person name="Wang J."/>
        </authorList>
    </citation>
    <scope>NUCLEOTIDE SEQUENCE</scope>
</reference>
<dbReference type="EMBL" id="KD020758">
    <property type="protein sequence ID" value="EMS67291.1"/>
    <property type="molecule type" value="Genomic_DNA"/>
</dbReference>
<dbReference type="AlphaFoldDB" id="M8A5I6"/>
<protein>
    <submittedName>
        <fullName evidence="1">Uncharacterized protein</fullName>
    </submittedName>
</protein>
<sequence>MTFVPSHARRLATAAGDDGHDFIIHKAPYTNTSIRATILHPREGDQGAPVTDCGGYSAATDCGGYSTATDCAEAAVEPDAISMVAPRKGDLAAAAAALARRPDDLALLPARDV</sequence>
<proteinExistence type="predicted"/>
<organism evidence="1">
    <name type="scientific">Triticum urartu</name>
    <name type="common">Red wild einkorn</name>
    <name type="synonym">Crithodium urartu</name>
    <dbReference type="NCBI Taxonomy" id="4572"/>
    <lineage>
        <taxon>Eukaryota</taxon>
        <taxon>Viridiplantae</taxon>
        <taxon>Streptophyta</taxon>
        <taxon>Embryophyta</taxon>
        <taxon>Tracheophyta</taxon>
        <taxon>Spermatophyta</taxon>
        <taxon>Magnoliopsida</taxon>
        <taxon>Liliopsida</taxon>
        <taxon>Poales</taxon>
        <taxon>Poaceae</taxon>
        <taxon>BOP clade</taxon>
        <taxon>Pooideae</taxon>
        <taxon>Triticodae</taxon>
        <taxon>Triticeae</taxon>
        <taxon>Triticinae</taxon>
        <taxon>Triticum</taxon>
    </lineage>
</organism>
<name>M8A5I6_TRIUA</name>
<evidence type="ECO:0000313" key="1">
    <source>
        <dbReference type="EMBL" id="EMS67291.1"/>
    </source>
</evidence>